<dbReference type="RefSeq" id="WP_054294665.1">
    <property type="nucleotide sequence ID" value="NZ_CP012752.1"/>
</dbReference>
<dbReference type="InterPro" id="IPR015996">
    <property type="entry name" value="UCP028451"/>
</dbReference>
<dbReference type="Proteomes" id="UP000063699">
    <property type="component" value="Chromosome"/>
</dbReference>
<dbReference type="OrthoDB" id="9794241at2"/>
<dbReference type="InterPro" id="IPR012808">
    <property type="entry name" value="CHP02453"/>
</dbReference>
<dbReference type="Pfam" id="PF09365">
    <property type="entry name" value="DUF2461"/>
    <property type="match status" value="1"/>
</dbReference>
<dbReference type="PANTHER" id="PTHR36452:SF1">
    <property type="entry name" value="DUF2461 DOMAIN-CONTAINING PROTEIN"/>
    <property type="match status" value="1"/>
</dbReference>
<evidence type="ECO:0000313" key="2">
    <source>
        <dbReference type="Proteomes" id="UP000063699"/>
    </source>
</evidence>
<dbReference type="NCBIfam" id="TIGR02453">
    <property type="entry name" value="TIGR02453 family protein"/>
    <property type="match status" value="1"/>
</dbReference>
<keyword evidence="2" id="KW-1185">Reference proteome</keyword>
<dbReference type="PIRSF" id="PIRSF028451">
    <property type="entry name" value="UCP028451"/>
    <property type="match status" value="1"/>
</dbReference>
<dbReference type="AlphaFoldDB" id="A0A0N9IC27"/>
<name>A0A0N9IC27_9PSEU</name>
<gene>
    <name evidence="1" type="ORF">AOZ06_43240</name>
</gene>
<evidence type="ECO:0000313" key="1">
    <source>
        <dbReference type="EMBL" id="ALG12773.1"/>
    </source>
</evidence>
<dbReference type="KEGG" id="kphy:AOZ06_43240"/>
<protein>
    <recommendedName>
        <fullName evidence="3">TIGR02453 family protein</fullName>
    </recommendedName>
</protein>
<dbReference type="EMBL" id="CP012752">
    <property type="protein sequence ID" value="ALG12773.1"/>
    <property type="molecule type" value="Genomic_DNA"/>
</dbReference>
<reference evidence="1 2" key="1">
    <citation type="submission" date="2015-07" db="EMBL/GenBank/DDBJ databases">
        <title>Genome sequencing of Kibdelosporangium phytohabitans.</title>
        <authorList>
            <person name="Qin S."/>
            <person name="Xing K."/>
        </authorList>
    </citation>
    <scope>NUCLEOTIDE SEQUENCE [LARGE SCALE GENOMIC DNA]</scope>
    <source>
        <strain evidence="1 2">KLBMP1111</strain>
    </source>
</reference>
<sequence>MKFSGFGEHAIDFYDGLVADNSKAFWDDNRDVYDTDVKAPMQALLAELSGEFATDFGTAKVFRPYRDVRFAKDKTPYKTHCGGVIEQGRGGGAYYVEISPAGLRVGGGCFHLESDQIARFRAAVGEEVHGPAFEQMVNKLRRSGWEILGERLKTKPKGYDVDHPRIELLKHKSLYAARTWEPADFLHERECFTRVRKAWRELRPLNEWARDHVGVSVRSA</sequence>
<accession>A0A0N9IC27</accession>
<evidence type="ECO:0008006" key="3">
    <source>
        <dbReference type="Google" id="ProtNLM"/>
    </source>
</evidence>
<organism evidence="1 2">
    <name type="scientific">Kibdelosporangium phytohabitans</name>
    <dbReference type="NCBI Taxonomy" id="860235"/>
    <lineage>
        <taxon>Bacteria</taxon>
        <taxon>Bacillati</taxon>
        <taxon>Actinomycetota</taxon>
        <taxon>Actinomycetes</taxon>
        <taxon>Pseudonocardiales</taxon>
        <taxon>Pseudonocardiaceae</taxon>
        <taxon>Kibdelosporangium</taxon>
    </lineage>
</organism>
<proteinExistence type="predicted"/>
<dbReference type="STRING" id="860235.AOZ06_43240"/>
<dbReference type="PANTHER" id="PTHR36452">
    <property type="entry name" value="CHROMOSOME 12, WHOLE GENOME SHOTGUN SEQUENCE"/>
    <property type="match status" value="1"/>
</dbReference>